<dbReference type="Proteomes" id="UP000238034">
    <property type="component" value="Unassembled WGS sequence"/>
</dbReference>
<name>A0A2T0U6K3_9SPHI</name>
<evidence type="ECO:0000256" key="1">
    <source>
        <dbReference type="SAM" id="SignalP"/>
    </source>
</evidence>
<sequence length="342" mass="37693">MKQKLLYIIFSLLFALNSQAQDHIYSQFYNAPNYLNPALNGQFDGDLRMNLVYRNQWSALPGNQNYLTFSADYNMPALNGGLGLLVTSSNEGTAYLRKLNISGIYSYSVDFDNAVLSFGLQAGFTQREIDYGKIVFGDQIDAIDGIIPGAVSDATLPEYNNKYFFDAGAGVNLVVGNFMSGLSAQHINRPNESFTGSKSTLPVRLNAHASYRLPLNPYGDDDGSSLIPSLVVYNQANANLISAGCQYKYKGANVGLWYRSDSKGGRDALVVSLIFDLFIRKDMYDKVRLGLSHDATLSKMQYGNTSGTSEAALSYETTFPGRSNGASGARRRSDSRRCYDFY</sequence>
<accession>A0A2T0U6K3</accession>
<proteinExistence type="predicted"/>
<keyword evidence="1" id="KW-0732">Signal</keyword>
<organism evidence="2 3">
    <name type="scientific">Arcticibacter pallidicorallinus</name>
    <dbReference type="NCBI Taxonomy" id="1259464"/>
    <lineage>
        <taxon>Bacteria</taxon>
        <taxon>Pseudomonadati</taxon>
        <taxon>Bacteroidota</taxon>
        <taxon>Sphingobacteriia</taxon>
        <taxon>Sphingobacteriales</taxon>
        <taxon>Sphingobacteriaceae</taxon>
        <taxon>Arcticibacter</taxon>
    </lineage>
</organism>
<evidence type="ECO:0000313" key="2">
    <source>
        <dbReference type="EMBL" id="PRY53540.1"/>
    </source>
</evidence>
<dbReference type="Pfam" id="PF11751">
    <property type="entry name" value="PorP_SprF"/>
    <property type="match status" value="1"/>
</dbReference>
<dbReference type="InterPro" id="IPR019861">
    <property type="entry name" value="PorP/SprF_Bacteroidetes"/>
</dbReference>
<protein>
    <submittedName>
        <fullName evidence="2">Type IX secretion system PorP/SprF family membrane protein</fullName>
    </submittedName>
</protein>
<feature type="signal peptide" evidence="1">
    <location>
        <begin position="1"/>
        <end position="20"/>
    </location>
</feature>
<keyword evidence="3" id="KW-1185">Reference proteome</keyword>
<evidence type="ECO:0000313" key="3">
    <source>
        <dbReference type="Proteomes" id="UP000238034"/>
    </source>
</evidence>
<dbReference type="EMBL" id="PVTH01000003">
    <property type="protein sequence ID" value="PRY53540.1"/>
    <property type="molecule type" value="Genomic_DNA"/>
</dbReference>
<dbReference type="RefSeq" id="WP_106292135.1">
    <property type="nucleotide sequence ID" value="NZ_PVTH01000003.1"/>
</dbReference>
<reference evidence="2 3" key="1">
    <citation type="submission" date="2018-03" db="EMBL/GenBank/DDBJ databases">
        <title>Genomic Encyclopedia of Type Strains, Phase III (KMG-III): the genomes of soil and plant-associated and newly described type strains.</title>
        <authorList>
            <person name="Whitman W."/>
        </authorList>
    </citation>
    <scope>NUCLEOTIDE SEQUENCE [LARGE SCALE GENOMIC DNA]</scope>
    <source>
        <strain evidence="2 3">CGMCC 1.9313</strain>
    </source>
</reference>
<dbReference type="AlphaFoldDB" id="A0A2T0U6K3"/>
<gene>
    <name evidence="2" type="ORF">B0I27_1034</name>
</gene>
<dbReference type="OrthoDB" id="1186563at2"/>
<feature type="chain" id="PRO_5015393524" evidence="1">
    <location>
        <begin position="21"/>
        <end position="342"/>
    </location>
</feature>
<comment type="caution">
    <text evidence="2">The sequence shown here is derived from an EMBL/GenBank/DDBJ whole genome shotgun (WGS) entry which is preliminary data.</text>
</comment>
<dbReference type="NCBIfam" id="TIGR03519">
    <property type="entry name" value="T9SS_PorP_fam"/>
    <property type="match status" value="1"/>
</dbReference>